<dbReference type="AlphaFoldDB" id="A0A8C9T7G0"/>
<evidence type="ECO:0000313" key="4">
    <source>
        <dbReference type="Proteomes" id="UP000694397"/>
    </source>
</evidence>
<feature type="transmembrane region" description="Helical" evidence="2">
    <location>
        <begin position="53"/>
        <end position="72"/>
    </location>
</feature>
<dbReference type="Ensembl" id="ENSSFOT00015062621.1">
    <property type="protein sequence ID" value="ENSSFOP00015045480.1"/>
    <property type="gene ID" value="ENSSFOG00015031659.1"/>
</dbReference>
<reference evidence="3" key="3">
    <citation type="submission" date="2025-09" db="UniProtKB">
        <authorList>
            <consortium name="Ensembl"/>
        </authorList>
    </citation>
    <scope>IDENTIFICATION</scope>
</reference>
<evidence type="ECO:0000313" key="3">
    <source>
        <dbReference type="Ensembl" id="ENSSFOP00015045480.1"/>
    </source>
</evidence>
<dbReference type="GeneTree" id="ENSGT00940000153377"/>
<evidence type="ECO:0000256" key="2">
    <source>
        <dbReference type="SAM" id="Phobius"/>
    </source>
</evidence>
<reference evidence="3 4" key="1">
    <citation type="submission" date="2019-04" db="EMBL/GenBank/DDBJ databases">
        <authorList>
            <consortium name="Wellcome Sanger Institute Data Sharing"/>
        </authorList>
    </citation>
    <scope>NUCLEOTIDE SEQUENCE [LARGE SCALE GENOMIC DNA]</scope>
</reference>
<dbReference type="InterPro" id="IPR041056">
    <property type="entry name" value="DUF5585"/>
</dbReference>
<keyword evidence="2" id="KW-0472">Membrane</keyword>
<keyword evidence="2" id="KW-0812">Transmembrane</keyword>
<keyword evidence="2" id="KW-1133">Transmembrane helix</keyword>
<dbReference type="Pfam" id="PF17823">
    <property type="entry name" value="DUF5585"/>
    <property type="match status" value="1"/>
</dbReference>
<proteinExistence type="predicted"/>
<reference evidence="3" key="2">
    <citation type="submission" date="2025-08" db="UniProtKB">
        <authorList>
            <consortium name="Ensembl"/>
        </authorList>
    </citation>
    <scope>IDENTIFICATION</scope>
</reference>
<dbReference type="Proteomes" id="UP000694397">
    <property type="component" value="Chromosome 5"/>
</dbReference>
<evidence type="ECO:0000256" key="1">
    <source>
        <dbReference type="SAM" id="MobiDB-lite"/>
    </source>
</evidence>
<sequence>MWPRLTFSHSSIPGPATSMPSPRPGKGVGGTTKAIADIAGDSLTRQLVDTSSLLAILLFGLLFFVVSVVLFLTQAYESYKKKDYTQVDYLINGMYSDSGV</sequence>
<feature type="region of interest" description="Disordered" evidence="1">
    <location>
        <begin position="1"/>
        <end position="30"/>
    </location>
</feature>
<organism evidence="3 4">
    <name type="scientific">Scleropages formosus</name>
    <name type="common">Asian bonytongue</name>
    <name type="synonym">Osteoglossum formosum</name>
    <dbReference type="NCBI Taxonomy" id="113540"/>
    <lineage>
        <taxon>Eukaryota</taxon>
        <taxon>Metazoa</taxon>
        <taxon>Chordata</taxon>
        <taxon>Craniata</taxon>
        <taxon>Vertebrata</taxon>
        <taxon>Euteleostomi</taxon>
        <taxon>Actinopterygii</taxon>
        <taxon>Neopterygii</taxon>
        <taxon>Teleostei</taxon>
        <taxon>Osteoglossocephala</taxon>
        <taxon>Osteoglossomorpha</taxon>
        <taxon>Osteoglossiformes</taxon>
        <taxon>Osteoglossidae</taxon>
        <taxon>Scleropages</taxon>
    </lineage>
</organism>
<keyword evidence="4" id="KW-1185">Reference proteome</keyword>
<accession>A0A8C9T7G0</accession>
<dbReference type="OrthoDB" id="10071013at2759"/>
<name>A0A8C9T7G0_SCLFO</name>
<protein>
    <submittedName>
        <fullName evidence="3">Uncharacterized protein</fullName>
    </submittedName>
</protein>